<keyword evidence="1" id="KW-0238">DNA-binding</keyword>
<organism evidence="1 2">
    <name type="scientific">Jonquetella anthropi DSM 22815</name>
    <dbReference type="NCBI Taxonomy" id="885272"/>
    <lineage>
        <taxon>Bacteria</taxon>
        <taxon>Thermotogati</taxon>
        <taxon>Synergistota</taxon>
        <taxon>Synergistia</taxon>
        <taxon>Synergistales</taxon>
        <taxon>Dethiosulfovibrionaceae</taxon>
        <taxon>Jonquetella</taxon>
    </lineage>
</organism>
<dbReference type="AlphaFoldDB" id="H0UJY9"/>
<reference evidence="1 2" key="1">
    <citation type="submission" date="2011-11" db="EMBL/GenBank/DDBJ databases">
        <title>The Noncontiguous Finished genome of Jonquetella anthropi DSM 22815.</title>
        <authorList>
            <consortium name="US DOE Joint Genome Institute (JGI-PGF)"/>
            <person name="Lucas S."/>
            <person name="Copeland A."/>
            <person name="Lapidus A."/>
            <person name="Glavina del Rio T."/>
            <person name="Dalin E."/>
            <person name="Tice H."/>
            <person name="Bruce D."/>
            <person name="Goodwin L."/>
            <person name="Pitluck S."/>
            <person name="Peters L."/>
            <person name="Mikhailova N."/>
            <person name="Held B."/>
            <person name="Kyrpides N."/>
            <person name="Mavromatis K."/>
            <person name="Ivanova N."/>
            <person name="Markowitz V."/>
            <person name="Cheng J.-F."/>
            <person name="Hugenholtz P."/>
            <person name="Woyke T."/>
            <person name="Wu D."/>
            <person name="Gronow S."/>
            <person name="Wellnitz S."/>
            <person name="Brambilla E."/>
            <person name="Klenk H.-P."/>
            <person name="Eisen J.A."/>
        </authorList>
    </citation>
    <scope>NUCLEOTIDE SEQUENCE [LARGE SCALE GENOMIC DNA]</scope>
    <source>
        <strain evidence="1 2">DSM 22815</strain>
    </source>
</reference>
<dbReference type="RefSeq" id="WP_008522734.1">
    <property type="nucleotide sequence ID" value="NZ_CM001376.1"/>
</dbReference>
<dbReference type="GO" id="GO:0003677">
    <property type="term" value="F:DNA binding"/>
    <property type="evidence" value="ECO:0007669"/>
    <property type="project" value="UniProtKB-KW"/>
</dbReference>
<dbReference type="GO" id="GO:0006355">
    <property type="term" value="P:regulation of DNA-templated transcription"/>
    <property type="evidence" value="ECO:0007669"/>
    <property type="project" value="InterPro"/>
</dbReference>
<dbReference type="eggNOG" id="ENOG5030JR7">
    <property type="taxonomic scope" value="Bacteria"/>
</dbReference>
<dbReference type="EMBL" id="CM001376">
    <property type="protein sequence ID" value="EHM12999.1"/>
    <property type="molecule type" value="Genomic_DNA"/>
</dbReference>
<dbReference type="HOGENOM" id="CLU_155311_6_1_0"/>
<sequence length="71" mass="8120">MQLTGQMQARLRAVAEKSGHTEQWHVEQALNQYLEDLEDAAIGDEAYQEYLRSGKKSYSMEEVRKACGLDN</sequence>
<evidence type="ECO:0000313" key="2">
    <source>
        <dbReference type="Proteomes" id="UP000003806"/>
    </source>
</evidence>
<protein>
    <submittedName>
        <fullName evidence="1">Putative DNA-binding protein with an HTH domain</fullName>
    </submittedName>
</protein>
<keyword evidence="2" id="KW-1185">Reference proteome</keyword>
<dbReference type="Proteomes" id="UP000003806">
    <property type="component" value="Chromosome"/>
</dbReference>
<dbReference type="SUPFAM" id="SSF47598">
    <property type="entry name" value="Ribbon-helix-helix"/>
    <property type="match status" value="1"/>
</dbReference>
<name>H0UJY9_9BACT</name>
<gene>
    <name evidence="1" type="ORF">JonanDRAFT_0601</name>
</gene>
<dbReference type="InterPro" id="IPR013321">
    <property type="entry name" value="Arc_rbn_hlx_hlx"/>
</dbReference>
<dbReference type="Gene3D" id="1.10.1220.10">
    <property type="entry name" value="Met repressor-like"/>
    <property type="match status" value="1"/>
</dbReference>
<proteinExistence type="predicted"/>
<dbReference type="InterPro" id="IPR010985">
    <property type="entry name" value="Ribbon_hlx_hlx"/>
</dbReference>
<evidence type="ECO:0000313" key="1">
    <source>
        <dbReference type="EMBL" id="EHM12999.1"/>
    </source>
</evidence>
<accession>H0UJY9</accession>